<sequence>MGKRYIRRPEVETMTGLSTSTIYRMMSEGEFPRPIKLTRKAVAWAEDEIADWLASRPVAA</sequence>
<dbReference type="PANTHER" id="PTHR36154">
    <property type="entry name" value="DNA-BINDING TRANSCRIPTIONAL ACTIVATOR ALPA"/>
    <property type="match status" value="1"/>
</dbReference>
<protein>
    <submittedName>
        <fullName evidence="1">AlpA family transcriptional regulator</fullName>
    </submittedName>
</protein>
<dbReference type="Pfam" id="PF05930">
    <property type="entry name" value="Phage_AlpA"/>
    <property type="match status" value="1"/>
</dbReference>
<organism evidence="1 2">
    <name type="scientific">Paracoccus onubensis</name>
    <dbReference type="NCBI Taxonomy" id="1675788"/>
    <lineage>
        <taxon>Bacteria</taxon>
        <taxon>Pseudomonadati</taxon>
        <taxon>Pseudomonadota</taxon>
        <taxon>Alphaproteobacteria</taxon>
        <taxon>Rhodobacterales</taxon>
        <taxon>Paracoccaceae</taxon>
        <taxon>Paracoccus</taxon>
    </lineage>
</organism>
<dbReference type="Gene3D" id="1.10.238.160">
    <property type="match status" value="1"/>
</dbReference>
<evidence type="ECO:0000313" key="2">
    <source>
        <dbReference type="Proteomes" id="UP000284202"/>
    </source>
</evidence>
<reference evidence="2" key="1">
    <citation type="submission" date="2018-09" db="EMBL/GenBank/DDBJ databases">
        <title>Acidovorax cavernicola nov. sp. isolated from Gruta de las Maravillas (Aracena, Spain).</title>
        <authorList>
            <person name="Jurado V."/>
            <person name="Gutierrez-Patricio S."/>
            <person name="Gonzalez-Pimentel J.L."/>
            <person name="Miller A.Z."/>
            <person name="Laiz L."/>
            <person name="Saiz-Jimenez C."/>
        </authorList>
    </citation>
    <scope>NUCLEOTIDE SEQUENCE [LARGE SCALE GENOMIC DNA]</scope>
    <source>
        <strain evidence="2">1011MAR3C25</strain>
    </source>
</reference>
<dbReference type="EMBL" id="QZCG01000012">
    <property type="protein sequence ID" value="RJE83234.1"/>
    <property type="molecule type" value="Genomic_DNA"/>
</dbReference>
<dbReference type="SUPFAM" id="SSF46955">
    <property type="entry name" value="Putative DNA-binding domain"/>
    <property type="match status" value="1"/>
</dbReference>
<evidence type="ECO:0000313" key="1">
    <source>
        <dbReference type="EMBL" id="RJE83234.1"/>
    </source>
</evidence>
<dbReference type="PANTHER" id="PTHR36154:SF1">
    <property type="entry name" value="DNA-BINDING TRANSCRIPTIONAL ACTIVATOR ALPA"/>
    <property type="match status" value="1"/>
</dbReference>
<dbReference type="Proteomes" id="UP000284202">
    <property type="component" value="Unassembled WGS sequence"/>
</dbReference>
<keyword evidence="2" id="KW-1185">Reference proteome</keyword>
<dbReference type="AlphaFoldDB" id="A0A418SQJ4"/>
<dbReference type="OrthoDB" id="9801242at2"/>
<accession>A0A418SQJ4</accession>
<gene>
    <name evidence="1" type="ORF">D3P04_17455</name>
</gene>
<dbReference type="InterPro" id="IPR009061">
    <property type="entry name" value="DNA-bd_dom_put_sf"/>
</dbReference>
<proteinExistence type="predicted"/>
<dbReference type="InterPro" id="IPR010260">
    <property type="entry name" value="AlpA"/>
</dbReference>
<dbReference type="RefSeq" id="WP_119751117.1">
    <property type="nucleotide sequence ID" value="NZ_QZCG01000012.1"/>
</dbReference>
<dbReference type="InterPro" id="IPR052931">
    <property type="entry name" value="Prophage_regulatory_activator"/>
</dbReference>
<name>A0A418SQJ4_9RHOB</name>
<comment type="caution">
    <text evidence="1">The sequence shown here is derived from an EMBL/GenBank/DDBJ whole genome shotgun (WGS) entry which is preliminary data.</text>
</comment>